<name>A0A0E0QYD0_ORYRU</name>
<reference evidence="2" key="2">
    <citation type="submission" date="2015-06" db="UniProtKB">
        <authorList>
            <consortium name="EnsemblPlants"/>
        </authorList>
    </citation>
    <scope>IDENTIFICATION</scope>
</reference>
<evidence type="ECO:0000313" key="2">
    <source>
        <dbReference type="EnsemblPlants" id="ORUFI10G08400.1"/>
    </source>
</evidence>
<dbReference type="HOGENOM" id="CLU_2516455_0_0_1"/>
<evidence type="ECO:0000313" key="3">
    <source>
        <dbReference type="Proteomes" id="UP000008022"/>
    </source>
</evidence>
<evidence type="ECO:0000256" key="1">
    <source>
        <dbReference type="SAM" id="MobiDB-lite"/>
    </source>
</evidence>
<organism evidence="2 3">
    <name type="scientific">Oryza rufipogon</name>
    <name type="common">Brownbeard rice</name>
    <name type="synonym">Asian wild rice</name>
    <dbReference type="NCBI Taxonomy" id="4529"/>
    <lineage>
        <taxon>Eukaryota</taxon>
        <taxon>Viridiplantae</taxon>
        <taxon>Streptophyta</taxon>
        <taxon>Embryophyta</taxon>
        <taxon>Tracheophyta</taxon>
        <taxon>Spermatophyta</taxon>
        <taxon>Magnoliopsida</taxon>
        <taxon>Liliopsida</taxon>
        <taxon>Poales</taxon>
        <taxon>Poaceae</taxon>
        <taxon>BOP clade</taxon>
        <taxon>Oryzoideae</taxon>
        <taxon>Oryzeae</taxon>
        <taxon>Oryzinae</taxon>
        <taxon>Oryza</taxon>
    </lineage>
</organism>
<protein>
    <submittedName>
        <fullName evidence="2">Uncharacterized protein</fullName>
    </submittedName>
</protein>
<dbReference type="AlphaFoldDB" id="A0A0E0QYD0"/>
<dbReference type="EnsemblPlants" id="ORUFI10G08400.1">
    <property type="protein sequence ID" value="ORUFI10G08400.1"/>
    <property type="gene ID" value="ORUFI10G08400"/>
</dbReference>
<dbReference type="Proteomes" id="UP000008022">
    <property type="component" value="Unassembled WGS sequence"/>
</dbReference>
<dbReference type="Gramene" id="ORUFI10G08400.1">
    <property type="protein sequence ID" value="ORUFI10G08400.1"/>
    <property type="gene ID" value="ORUFI10G08400"/>
</dbReference>
<feature type="region of interest" description="Disordered" evidence="1">
    <location>
        <begin position="1"/>
        <end position="38"/>
    </location>
</feature>
<feature type="compositionally biased region" description="Basic and acidic residues" evidence="1">
    <location>
        <begin position="70"/>
        <end position="83"/>
    </location>
</feature>
<proteinExistence type="predicted"/>
<accession>A0A0E0QYD0</accession>
<dbReference type="OMA" id="RDAHHVQ"/>
<sequence>MSRVAASCSEASTAEGNSMPYDHQSMPAPCPPPRATSGATYSCVPTNELDRACTGSARDAHHVQILEREEHLSGVEPGERDWESTTGHALAL</sequence>
<reference evidence="3" key="1">
    <citation type="submission" date="2013-06" db="EMBL/GenBank/DDBJ databases">
        <authorList>
            <person name="Zhao Q."/>
        </authorList>
    </citation>
    <scope>NUCLEOTIDE SEQUENCE</scope>
    <source>
        <strain evidence="3">cv. W1943</strain>
    </source>
</reference>
<feature type="region of interest" description="Disordered" evidence="1">
    <location>
        <begin position="70"/>
        <end position="92"/>
    </location>
</feature>
<keyword evidence="3" id="KW-1185">Reference proteome</keyword>